<dbReference type="PROSITE" id="PS50042">
    <property type="entry name" value="CNMP_BINDING_3"/>
    <property type="match status" value="1"/>
</dbReference>
<dbReference type="STRING" id="928856.SAMN04488049_11856"/>
<dbReference type="PANTHER" id="PTHR24567">
    <property type="entry name" value="CRP FAMILY TRANSCRIPTIONAL REGULATORY PROTEIN"/>
    <property type="match status" value="1"/>
</dbReference>
<keyword evidence="3" id="KW-1185">Reference proteome</keyword>
<protein>
    <submittedName>
        <fullName evidence="2">Transcriptional regulator FixK</fullName>
    </submittedName>
</protein>
<evidence type="ECO:0000313" key="3">
    <source>
        <dbReference type="Proteomes" id="UP000052022"/>
    </source>
</evidence>
<dbReference type="InterPro" id="IPR036390">
    <property type="entry name" value="WH_DNA-bd_sf"/>
</dbReference>
<dbReference type="InterPro" id="IPR036388">
    <property type="entry name" value="WH-like_DNA-bd_sf"/>
</dbReference>
<proteinExistence type="predicted"/>
<dbReference type="Proteomes" id="UP000052022">
    <property type="component" value="Unassembled WGS sequence"/>
</dbReference>
<dbReference type="AlphaFoldDB" id="A0A0P1GR77"/>
<dbReference type="OrthoDB" id="3525895at2"/>
<dbReference type="InterPro" id="IPR014710">
    <property type="entry name" value="RmlC-like_jellyroll"/>
</dbReference>
<accession>A0A0P1GR77</accession>
<dbReference type="SUPFAM" id="SSF46785">
    <property type="entry name" value="Winged helix' DNA-binding domain"/>
    <property type="match status" value="1"/>
</dbReference>
<dbReference type="CDD" id="cd00038">
    <property type="entry name" value="CAP_ED"/>
    <property type="match status" value="1"/>
</dbReference>
<dbReference type="SUPFAM" id="SSF51206">
    <property type="entry name" value="cAMP-binding domain-like"/>
    <property type="match status" value="1"/>
</dbReference>
<dbReference type="Gene3D" id="2.60.120.10">
    <property type="entry name" value="Jelly Rolls"/>
    <property type="match status" value="1"/>
</dbReference>
<gene>
    <name evidence="2" type="ORF">TRM7557_01778</name>
</gene>
<evidence type="ECO:0000259" key="1">
    <source>
        <dbReference type="PROSITE" id="PS50042"/>
    </source>
</evidence>
<evidence type="ECO:0000313" key="2">
    <source>
        <dbReference type="EMBL" id="CUH78221.1"/>
    </source>
</evidence>
<feature type="domain" description="Cyclic nucleotide-binding" evidence="1">
    <location>
        <begin position="1"/>
        <end position="74"/>
    </location>
</feature>
<dbReference type="InterPro" id="IPR018490">
    <property type="entry name" value="cNMP-bd_dom_sf"/>
</dbReference>
<dbReference type="PANTHER" id="PTHR24567:SF74">
    <property type="entry name" value="HTH-TYPE TRANSCRIPTIONAL REGULATOR ARCR"/>
    <property type="match status" value="1"/>
</dbReference>
<dbReference type="Gene3D" id="1.10.10.10">
    <property type="entry name" value="Winged helix-like DNA-binding domain superfamily/Winged helix DNA-binding domain"/>
    <property type="match status" value="1"/>
</dbReference>
<dbReference type="GO" id="GO:0005829">
    <property type="term" value="C:cytosol"/>
    <property type="evidence" value="ECO:0007669"/>
    <property type="project" value="TreeGrafter"/>
</dbReference>
<organism evidence="2 3">
    <name type="scientific">Tritonibacter multivorans</name>
    <dbReference type="NCBI Taxonomy" id="928856"/>
    <lineage>
        <taxon>Bacteria</taxon>
        <taxon>Pseudomonadati</taxon>
        <taxon>Pseudomonadota</taxon>
        <taxon>Alphaproteobacteria</taxon>
        <taxon>Rhodobacterales</taxon>
        <taxon>Paracoccaceae</taxon>
        <taxon>Tritonibacter</taxon>
    </lineage>
</organism>
<dbReference type="SMART" id="SM00100">
    <property type="entry name" value="cNMP"/>
    <property type="match status" value="1"/>
</dbReference>
<dbReference type="Pfam" id="PF00027">
    <property type="entry name" value="cNMP_binding"/>
    <property type="match status" value="1"/>
</dbReference>
<dbReference type="GO" id="GO:0003700">
    <property type="term" value="F:DNA-binding transcription factor activity"/>
    <property type="evidence" value="ECO:0007669"/>
    <property type="project" value="TreeGrafter"/>
</dbReference>
<name>A0A0P1GR77_9RHOB</name>
<reference evidence="2 3" key="1">
    <citation type="submission" date="2015-09" db="EMBL/GenBank/DDBJ databases">
        <authorList>
            <consortium name="Swine Surveillance"/>
        </authorList>
    </citation>
    <scope>NUCLEOTIDE SEQUENCE [LARGE SCALE GENOMIC DNA]</scope>
    <source>
        <strain evidence="2 3">CECT 7557</strain>
    </source>
</reference>
<dbReference type="InterPro" id="IPR050397">
    <property type="entry name" value="Env_Response_Regulators"/>
</dbReference>
<dbReference type="EMBL" id="CYSD01000028">
    <property type="protein sequence ID" value="CUH78221.1"/>
    <property type="molecule type" value="Genomic_DNA"/>
</dbReference>
<sequence>MLPEPFDLLNENASTPLTLAKGEHAFRQGEETRGVFFVVSGAICLTRMTEAGAAVTLHNAKAGGMFAEASLYSDQYHCDAIAVAPSEVVRVSKRAIQTRQREDAVFSEELTRRLAAQVQDYRQLLTLHAVQTANERVYLAVASGRLRGSVTQFASEIGLTKETCYRALKSLTDQGALSKTGRGKYALRRSF</sequence>
<dbReference type="InterPro" id="IPR000595">
    <property type="entry name" value="cNMP-bd_dom"/>
</dbReference>
<dbReference type="RefSeq" id="WP_058289857.1">
    <property type="nucleotide sequence ID" value="NZ_CYSD01000028.1"/>
</dbReference>